<dbReference type="EMBL" id="FP929125">
    <property type="protein sequence ID" value="CBX94819.1"/>
    <property type="molecule type" value="Genomic_DNA"/>
</dbReference>
<dbReference type="VEuPathDB" id="FungiDB:LEMA_uP118220.1"/>
<name>E4ZTG3_LEPMJ</name>
<proteinExistence type="predicted"/>
<dbReference type="HOGENOM" id="CLU_3143379_0_0_1"/>
<dbReference type="AlphaFoldDB" id="E4ZTG3"/>
<evidence type="ECO:0000313" key="1">
    <source>
        <dbReference type="EMBL" id="CBX94819.1"/>
    </source>
</evidence>
<sequence>MNHATLKLLSMQASFHANFEGNRWLGDAYLTHGLDSRASLVPDLIPVVE</sequence>
<organism evidence="2">
    <name type="scientific">Leptosphaeria maculans (strain JN3 / isolate v23.1.3 / race Av1-4-5-6-7-8)</name>
    <name type="common">Blackleg fungus</name>
    <name type="synonym">Phoma lingam</name>
    <dbReference type="NCBI Taxonomy" id="985895"/>
    <lineage>
        <taxon>Eukaryota</taxon>
        <taxon>Fungi</taxon>
        <taxon>Dikarya</taxon>
        <taxon>Ascomycota</taxon>
        <taxon>Pezizomycotina</taxon>
        <taxon>Dothideomycetes</taxon>
        <taxon>Pleosporomycetidae</taxon>
        <taxon>Pleosporales</taxon>
        <taxon>Pleosporineae</taxon>
        <taxon>Leptosphaeriaceae</taxon>
        <taxon>Plenodomus</taxon>
        <taxon>Plenodomus lingam/Leptosphaeria maculans species complex</taxon>
    </lineage>
</organism>
<protein>
    <submittedName>
        <fullName evidence="1">Predicted protein</fullName>
    </submittedName>
</protein>
<dbReference type="InParanoid" id="E4ZTG3"/>
<keyword evidence="2" id="KW-1185">Reference proteome</keyword>
<evidence type="ECO:0000313" key="2">
    <source>
        <dbReference type="Proteomes" id="UP000002668"/>
    </source>
</evidence>
<gene>
    <name evidence="1" type="ORF">LEMA_uP118220.1</name>
</gene>
<dbReference type="Proteomes" id="UP000002668">
    <property type="component" value="Genome"/>
</dbReference>
<accession>E4ZTG3</accession>
<reference evidence="2" key="1">
    <citation type="journal article" date="2011" name="Nat. Commun.">
        <title>Effector diversification within compartments of the Leptosphaeria maculans genome affected by Repeat-Induced Point mutations.</title>
        <authorList>
            <person name="Rouxel T."/>
            <person name="Grandaubert J."/>
            <person name="Hane J.K."/>
            <person name="Hoede C."/>
            <person name="van de Wouw A.P."/>
            <person name="Couloux A."/>
            <person name="Dominguez V."/>
            <person name="Anthouard V."/>
            <person name="Bally P."/>
            <person name="Bourras S."/>
            <person name="Cozijnsen A.J."/>
            <person name="Ciuffetti L.M."/>
            <person name="Degrave A."/>
            <person name="Dilmaghani A."/>
            <person name="Duret L."/>
            <person name="Fudal I."/>
            <person name="Goodwin S.B."/>
            <person name="Gout L."/>
            <person name="Glaser N."/>
            <person name="Linglin J."/>
            <person name="Kema G.H.J."/>
            <person name="Lapalu N."/>
            <person name="Lawrence C.B."/>
            <person name="May K."/>
            <person name="Meyer M."/>
            <person name="Ollivier B."/>
            <person name="Poulain J."/>
            <person name="Schoch C.L."/>
            <person name="Simon A."/>
            <person name="Spatafora J.W."/>
            <person name="Stachowiak A."/>
            <person name="Turgeon B.G."/>
            <person name="Tyler B.M."/>
            <person name="Vincent D."/>
            <person name="Weissenbach J."/>
            <person name="Amselem J."/>
            <person name="Quesneville H."/>
            <person name="Oliver R.P."/>
            <person name="Wincker P."/>
            <person name="Balesdent M.-H."/>
            <person name="Howlett B.J."/>
        </authorList>
    </citation>
    <scope>NUCLEOTIDE SEQUENCE [LARGE SCALE GENOMIC DNA]</scope>
    <source>
        <strain evidence="2">JN3 / isolate v23.1.3 / race Av1-4-5-6-7-8</strain>
    </source>
</reference>